<accession>A0A9E5JQE2</accession>
<keyword evidence="2" id="KW-0812">Transmembrane</keyword>
<organism evidence="3 4">
    <name type="scientific">Microcella pacifica</name>
    <dbReference type="NCBI Taxonomy" id="2591847"/>
    <lineage>
        <taxon>Bacteria</taxon>
        <taxon>Bacillati</taxon>
        <taxon>Actinomycetota</taxon>
        <taxon>Actinomycetes</taxon>
        <taxon>Micrococcales</taxon>
        <taxon>Microbacteriaceae</taxon>
        <taxon>Microcella</taxon>
    </lineage>
</organism>
<keyword evidence="2" id="KW-0472">Membrane</keyword>
<sequence length="270" mass="27455">MTPHDDLAARLAEEADRVAPRSALDVDSLVRRSRARRRPALLGAGVLATVVIVGIGGLGIGALSGLVPNDLTAADSASTVDESAIEQDGADDTGGGTVADGESALAPDWLQNRCGSSPVTPADVPDIGLRLEVDFPARATTGADAIVGTVRVTNTGSEPVAGAVSATPAITVAREGVTVWHTSGVEPGDPRELALDPGESRAFDAVLRPLSCTIDDEARAVDGFDAGLASLPPGEYAVSAVLDITLDDDSAARVPLVSEPESLRLIEPTG</sequence>
<dbReference type="EMBL" id="VIKT02000009">
    <property type="protein sequence ID" value="NHF62977.1"/>
    <property type="molecule type" value="Genomic_DNA"/>
</dbReference>
<name>A0A9E5JQE2_9MICO</name>
<evidence type="ECO:0000256" key="2">
    <source>
        <dbReference type="SAM" id="Phobius"/>
    </source>
</evidence>
<comment type="caution">
    <text evidence="3">The sequence shown here is derived from an EMBL/GenBank/DDBJ whole genome shotgun (WGS) entry which is preliminary data.</text>
</comment>
<dbReference type="RefSeq" id="WP_165638073.1">
    <property type="nucleotide sequence ID" value="NZ_VIKT02000009.1"/>
</dbReference>
<gene>
    <name evidence="3" type="ORF">FK219_006960</name>
</gene>
<feature type="transmembrane region" description="Helical" evidence="2">
    <location>
        <begin position="40"/>
        <end position="63"/>
    </location>
</feature>
<proteinExistence type="predicted"/>
<keyword evidence="2" id="KW-1133">Transmembrane helix</keyword>
<dbReference type="AlphaFoldDB" id="A0A9E5JQE2"/>
<evidence type="ECO:0000313" key="3">
    <source>
        <dbReference type="EMBL" id="NHF62977.1"/>
    </source>
</evidence>
<keyword evidence="4" id="KW-1185">Reference proteome</keyword>
<reference evidence="3 4" key="1">
    <citation type="submission" date="2020-03" db="EMBL/GenBank/DDBJ databases">
        <title>Chryseoglobus sp. isolated from a deep-sea seamount.</title>
        <authorList>
            <person name="Zhang D.-C."/>
        </authorList>
    </citation>
    <scope>NUCLEOTIDE SEQUENCE [LARGE SCALE GENOMIC DNA]</scope>
    <source>
        <strain evidence="3 4">KN1116</strain>
    </source>
</reference>
<evidence type="ECO:0000256" key="1">
    <source>
        <dbReference type="SAM" id="MobiDB-lite"/>
    </source>
</evidence>
<protein>
    <submittedName>
        <fullName evidence="3">Uncharacterized protein</fullName>
    </submittedName>
</protein>
<evidence type="ECO:0000313" key="4">
    <source>
        <dbReference type="Proteomes" id="UP000818266"/>
    </source>
</evidence>
<feature type="region of interest" description="Disordered" evidence="1">
    <location>
        <begin position="78"/>
        <end position="97"/>
    </location>
</feature>
<dbReference type="Proteomes" id="UP000818266">
    <property type="component" value="Unassembled WGS sequence"/>
</dbReference>